<keyword evidence="3" id="KW-1185">Reference proteome</keyword>
<evidence type="ECO:0000313" key="3">
    <source>
        <dbReference type="Proteomes" id="UP000284403"/>
    </source>
</evidence>
<accession>A0A422Q0M0</accession>
<comment type="caution">
    <text evidence="2">The sequence shown here is derived from an EMBL/GenBank/DDBJ whole genome shotgun (WGS) entry which is preliminary data.</text>
</comment>
<evidence type="ECO:0000256" key="1">
    <source>
        <dbReference type="SAM" id="MobiDB-lite"/>
    </source>
</evidence>
<proteinExistence type="predicted"/>
<name>A0A422Q0M0_9TRYP</name>
<sequence>MGRFVVSPTCALCVAHASSLSAVKRAAHPSTRTESGSVTPGAAEAAAPPTASSTRAPRYRGTRENPFVKRRTTKVAPPNAAGRATSQTGRVRRKQCDRGRLE</sequence>
<dbReference type="Proteomes" id="UP000284403">
    <property type="component" value="Unassembled WGS sequence"/>
</dbReference>
<dbReference type="AlphaFoldDB" id="A0A422Q0M0"/>
<organism evidence="2 3">
    <name type="scientific">Trypanosoma conorhini</name>
    <dbReference type="NCBI Taxonomy" id="83891"/>
    <lineage>
        <taxon>Eukaryota</taxon>
        <taxon>Discoba</taxon>
        <taxon>Euglenozoa</taxon>
        <taxon>Kinetoplastea</taxon>
        <taxon>Metakinetoplastina</taxon>
        <taxon>Trypanosomatida</taxon>
        <taxon>Trypanosomatidae</taxon>
        <taxon>Trypanosoma</taxon>
    </lineage>
</organism>
<gene>
    <name evidence="2" type="ORF">Tco025E_02805</name>
</gene>
<dbReference type="GeneID" id="40316416"/>
<reference evidence="2 3" key="1">
    <citation type="journal article" date="2018" name="BMC Genomics">
        <title>Genomic comparison of Trypanosoma conorhini and Trypanosoma rangeli to Trypanosoma cruzi strains of high and low virulence.</title>
        <authorList>
            <person name="Bradwell K.R."/>
            <person name="Koparde V.N."/>
            <person name="Matveyev A.V."/>
            <person name="Serrano M.G."/>
            <person name="Alves J.M."/>
            <person name="Parikh H."/>
            <person name="Huang B."/>
            <person name="Lee V."/>
            <person name="Espinosa-Alvarez O."/>
            <person name="Ortiz P.A."/>
            <person name="Costa-Martins A.G."/>
            <person name="Teixeira M.M."/>
            <person name="Buck G.A."/>
        </authorList>
    </citation>
    <scope>NUCLEOTIDE SEQUENCE [LARGE SCALE GENOMIC DNA]</scope>
    <source>
        <strain evidence="2 3">025E</strain>
    </source>
</reference>
<feature type="compositionally biased region" description="Low complexity" evidence="1">
    <location>
        <begin position="42"/>
        <end position="56"/>
    </location>
</feature>
<dbReference type="EMBL" id="MKKU01000116">
    <property type="protein sequence ID" value="RNF23513.1"/>
    <property type="molecule type" value="Genomic_DNA"/>
</dbReference>
<dbReference type="RefSeq" id="XP_029230186.1">
    <property type="nucleotide sequence ID" value="XM_029369728.1"/>
</dbReference>
<protein>
    <submittedName>
        <fullName evidence="2">Uncharacterized protein</fullName>
    </submittedName>
</protein>
<evidence type="ECO:0000313" key="2">
    <source>
        <dbReference type="EMBL" id="RNF23513.1"/>
    </source>
</evidence>
<feature type="region of interest" description="Disordered" evidence="1">
    <location>
        <begin position="21"/>
        <end position="102"/>
    </location>
</feature>